<keyword evidence="1" id="KW-0812">Transmembrane</keyword>
<accession>A0ABP7HDF7</accession>
<dbReference type="Proteomes" id="UP001501456">
    <property type="component" value="Unassembled WGS sequence"/>
</dbReference>
<keyword evidence="3" id="KW-1185">Reference proteome</keyword>
<feature type="transmembrane region" description="Helical" evidence="1">
    <location>
        <begin position="84"/>
        <end position="105"/>
    </location>
</feature>
<comment type="caution">
    <text evidence="2">The sequence shown here is derived from an EMBL/GenBank/DDBJ whole genome shotgun (WGS) entry which is preliminary data.</text>
</comment>
<feature type="transmembrane region" description="Helical" evidence="1">
    <location>
        <begin position="149"/>
        <end position="172"/>
    </location>
</feature>
<keyword evidence="1" id="KW-0472">Membrane</keyword>
<name>A0ABP7HDF7_9FLAO</name>
<sequence>MNRSNILIVVILLLCAVSVVLEFNQREILSRVFKSCIVPTITVFYFISVTKKSKYFVWFLLLFSFSDVLSFIEVHLESDLSFDLYYTFGNLLYIAGYLFLLLEVFKSISIKDVLKNYMVHLVVLTILNAYIVYVLMVIVNPYLSGSYLYYIEALYNIIILILLSVSLVNYLHNESKKSLLLFIGSLFIVFSEVIQIAYYYISERTLLQVASTFLFVIAFLFFYYQSKIENKPIKIYLS</sequence>
<feature type="transmembrane region" description="Helical" evidence="1">
    <location>
        <begin position="32"/>
        <end position="48"/>
    </location>
</feature>
<organism evidence="2 3">
    <name type="scientific">Corallibacter vietnamensis</name>
    <dbReference type="NCBI Taxonomy" id="904130"/>
    <lineage>
        <taxon>Bacteria</taxon>
        <taxon>Pseudomonadati</taxon>
        <taxon>Bacteroidota</taxon>
        <taxon>Flavobacteriia</taxon>
        <taxon>Flavobacteriales</taxon>
        <taxon>Flavobacteriaceae</taxon>
        <taxon>Corallibacter</taxon>
    </lineage>
</organism>
<dbReference type="RefSeq" id="WP_344730964.1">
    <property type="nucleotide sequence ID" value="NZ_BAABBI010000006.1"/>
</dbReference>
<gene>
    <name evidence="2" type="ORF">GCM10022271_25120</name>
</gene>
<evidence type="ECO:0000313" key="3">
    <source>
        <dbReference type="Proteomes" id="UP001501456"/>
    </source>
</evidence>
<evidence type="ECO:0008006" key="4">
    <source>
        <dbReference type="Google" id="ProtNLM"/>
    </source>
</evidence>
<feature type="transmembrane region" description="Helical" evidence="1">
    <location>
        <begin position="117"/>
        <end position="143"/>
    </location>
</feature>
<evidence type="ECO:0000313" key="2">
    <source>
        <dbReference type="EMBL" id="GAA3791684.1"/>
    </source>
</evidence>
<proteinExistence type="predicted"/>
<dbReference type="EMBL" id="BAABBI010000006">
    <property type="protein sequence ID" value="GAA3791684.1"/>
    <property type="molecule type" value="Genomic_DNA"/>
</dbReference>
<feature type="transmembrane region" description="Helical" evidence="1">
    <location>
        <begin position="179"/>
        <end position="200"/>
    </location>
</feature>
<keyword evidence="1" id="KW-1133">Transmembrane helix</keyword>
<feature type="transmembrane region" description="Helical" evidence="1">
    <location>
        <begin position="55"/>
        <end position="72"/>
    </location>
</feature>
<evidence type="ECO:0000256" key="1">
    <source>
        <dbReference type="SAM" id="Phobius"/>
    </source>
</evidence>
<protein>
    <recommendedName>
        <fullName evidence="4">YhhN-like protein</fullName>
    </recommendedName>
</protein>
<reference evidence="3" key="1">
    <citation type="journal article" date="2019" name="Int. J. Syst. Evol. Microbiol.">
        <title>The Global Catalogue of Microorganisms (GCM) 10K type strain sequencing project: providing services to taxonomists for standard genome sequencing and annotation.</title>
        <authorList>
            <consortium name="The Broad Institute Genomics Platform"/>
            <consortium name="The Broad Institute Genome Sequencing Center for Infectious Disease"/>
            <person name="Wu L."/>
            <person name="Ma J."/>
        </authorList>
    </citation>
    <scope>NUCLEOTIDE SEQUENCE [LARGE SCALE GENOMIC DNA]</scope>
    <source>
        <strain evidence="3">JCM 17525</strain>
    </source>
</reference>
<feature type="transmembrane region" description="Helical" evidence="1">
    <location>
        <begin position="206"/>
        <end position="224"/>
    </location>
</feature>